<sequence length="540" mass="64205">MDFGFLDVNHIRMKKIGAYALLFRNSISKGTWKKYGFEEGYEQDNMIFSVLLYIMEQSLKEDFCTIDYIGNFIDEVNSLHFKKEITYEECKELAEFIVNTILCDEGKAMYFKAFNYKVGEYESINISFIKNKMEYIEEVRRVSYSLTDEGYELLLSTLEIEENLKITIQEIVFKMHLTKASYDKAVDDIKNIFNMLRIRVQSMEESIRKIKENPLSYSTEDYKKTMEGNLELLKDSKKKFTLHRIHIEEKINEFIEKDIHVRELSEEENESLNNLRIIQNYLNRTIDEDQRILIKHFDLKTIYGRELENISKMALIERFNFKSEVYNRILDNPEKLENIEGFLRPLFRMEPRKFYNINKAIEYQKNIKEKAIEKDELLTFDEGDLVEEQNKRKLEKLEKYKGVIEIILELTCERKSISFKEINSLIKESEVLMKSLIPSIEIFREVIIEMLKNRIINIEEIKEERNNAVETGEIEFQLNKSILEIIDTNKKLKRISTIEIEKIEGNEDVKLEGLKNDNGMIKNFICSDISFRIIEKGFVL</sequence>
<reference evidence="1 2" key="1">
    <citation type="submission" date="2016-11" db="EMBL/GenBank/DDBJ databases">
        <authorList>
            <person name="Jaros S."/>
            <person name="Januszkiewicz K."/>
            <person name="Wedrychowicz H."/>
        </authorList>
    </citation>
    <scope>NUCLEOTIDE SEQUENCE [LARGE SCALE GENOMIC DNA]</scope>
    <source>
        <strain evidence="1 2">DSM 8605</strain>
    </source>
</reference>
<keyword evidence="2" id="KW-1185">Reference proteome</keyword>
<dbReference type="OrthoDB" id="1643270at2"/>
<dbReference type="STRING" id="1121316.SAMN02745207_03073"/>
<organism evidence="1 2">
    <name type="scientific">Clostridium grantii DSM 8605</name>
    <dbReference type="NCBI Taxonomy" id="1121316"/>
    <lineage>
        <taxon>Bacteria</taxon>
        <taxon>Bacillati</taxon>
        <taxon>Bacillota</taxon>
        <taxon>Clostridia</taxon>
        <taxon>Eubacteriales</taxon>
        <taxon>Clostridiaceae</taxon>
        <taxon>Clostridium</taxon>
    </lineage>
</organism>
<evidence type="ECO:0000313" key="1">
    <source>
        <dbReference type="EMBL" id="SHH89999.1"/>
    </source>
</evidence>
<dbReference type="EMBL" id="FQXM01000019">
    <property type="protein sequence ID" value="SHH89999.1"/>
    <property type="molecule type" value="Genomic_DNA"/>
</dbReference>
<proteinExistence type="predicted"/>
<evidence type="ECO:0000313" key="2">
    <source>
        <dbReference type="Proteomes" id="UP000184447"/>
    </source>
</evidence>
<name>A0A1M5WR71_9CLOT</name>
<protein>
    <submittedName>
        <fullName evidence="1">Uncharacterized protein</fullName>
    </submittedName>
</protein>
<accession>A0A1M5WR71</accession>
<dbReference type="Proteomes" id="UP000184447">
    <property type="component" value="Unassembled WGS sequence"/>
</dbReference>
<dbReference type="AlphaFoldDB" id="A0A1M5WR71"/>
<gene>
    <name evidence="1" type="ORF">SAMN02745207_03073</name>
</gene>